<sequence length="187" mass="21557">MTDKHYIKKLFEDLEGTLDLEEPQKGHRERFMAKLETLPQKKPLPKSKLVWRKSLSIAAALLVLLTLTYNLSNTNTTVEQQVSRISPEIANTQYYFSGLVEEQIKLLQNEHSPITDKIISDTMIQLRTLEKDYQKMEQDLLNGGNSKLILSAMIGNFQIRIDLLNEVLLQIEEVKTIKENKNENSIT</sequence>
<evidence type="ECO:0000313" key="1">
    <source>
        <dbReference type="EMBL" id="GGW33170.1"/>
    </source>
</evidence>
<accession>A0A918MLC5</accession>
<dbReference type="AlphaFoldDB" id="A0A918MLC5"/>
<proteinExistence type="predicted"/>
<reference evidence="1" key="1">
    <citation type="journal article" date="2014" name="Int. J. Syst. Evol. Microbiol.">
        <title>Complete genome sequence of Corynebacterium casei LMG S-19264T (=DSM 44701T), isolated from a smear-ripened cheese.</title>
        <authorList>
            <consortium name="US DOE Joint Genome Institute (JGI-PGF)"/>
            <person name="Walter F."/>
            <person name="Albersmeier A."/>
            <person name="Kalinowski J."/>
            <person name="Ruckert C."/>
        </authorList>
    </citation>
    <scope>NUCLEOTIDE SEQUENCE</scope>
    <source>
        <strain evidence="1">KCTC 12113</strain>
    </source>
</reference>
<dbReference type="RefSeq" id="WP_026812901.1">
    <property type="nucleotide sequence ID" value="NZ_BMWP01000010.1"/>
</dbReference>
<protein>
    <recommendedName>
        <fullName evidence="3">DUF4179 domain-containing protein</fullName>
    </recommendedName>
</protein>
<gene>
    <name evidence="1" type="ORF">GCM10007383_17700</name>
</gene>
<dbReference type="EMBL" id="BMWP01000010">
    <property type="protein sequence ID" value="GGW33170.1"/>
    <property type="molecule type" value="Genomic_DNA"/>
</dbReference>
<evidence type="ECO:0000313" key="2">
    <source>
        <dbReference type="Proteomes" id="UP000634668"/>
    </source>
</evidence>
<evidence type="ECO:0008006" key="3">
    <source>
        <dbReference type="Google" id="ProtNLM"/>
    </source>
</evidence>
<comment type="caution">
    <text evidence="1">The sequence shown here is derived from an EMBL/GenBank/DDBJ whole genome shotgun (WGS) entry which is preliminary data.</text>
</comment>
<reference evidence="1" key="2">
    <citation type="submission" date="2020-09" db="EMBL/GenBank/DDBJ databases">
        <authorList>
            <person name="Sun Q."/>
            <person name="Kim S."/>
        </authorList>
    </citation>
    <scope>NUCLEOTIDE SEQUENCE</scope>
    <source>
        <strain evidence="1">KCTC 12113</strain>
    </source>
</reference>
<organism evidence="1 2">
    <name type="scientific">Arenibacter certesii</name>
    <dbReference type="NCBI Taxonomy" id="228955"/>
    <lineage>
        <taxon>Bacteria</taxon>
        <taxon>Pseudomonadati</taxon>
        <taxon>Bacteroidota</taxon>
        <taxon>Flavobacteriia</taxon>
        <taxon>Flavobacteriales</taxon>
        <taxon>Flavobacteriaceae</taxon>
        <taxon>Arenibacter</taxon>
    </lineage>
</organism>
<dbReference type="Proteomes" id="UP000634668">
    <property type="component" value="Unassembled WGS sequence"/>
</dbReference>
<keyword evidence="2" id="KW-1185">Reference proteome</keyword>
<name>A0A918MLC5_9FLAO</name>